<evidence type="ECO:0000256" key="1">
    <source>
        <dbReference type="ARBA" id="ARBA00022612"/>
    </source>
</evidence>
<evidence type="ECO:0000256" key="3">
    <source>
        <dbReference type="SAM" id="Phobius"/>
    </source>
</evidence>
<dbReference type="PANTHER" id="PTHR37813:SF1">
    <property type="entry name" value="FELS-2 PROPHAGE PROTEIN"/>
    <property type="match status" value="1"/>
</dbReference>
<feature type="transmembrane region" description="Helical" evidence="3">
    <location>
        <begin position="480"/>
        <end position="507"/>
    </location>
</feature>
<keyword evidence="3" id="KW-1133">Transmembrane helix</keyword>
<sequence>MASEIGLKLVVGAALAGSFQAVLGGAKKTVADLGAVAERLQSRHERLGGVMARAMASPGRPLGELHRRYEALGRTLDQIRQKTEALNRAMERGAALKAGRDEKLSAMRETAGAALAVGAPVVASVKMAAALEDLVKDIAITGEMTRAEEQKLGQVLRDTARQYNQHATEVGAGLQALAASGITSSAELQRYAPILAKAATATRASVEDLGNVFVALKNNLNVGAQDTEAALNMLAYAGKQGQFELKEMAKWMPNLAPMMQAMGVTGKEAVAELGAALQVARKGAGSSDEAANNLRNFLSKVTAPDTLKDFEKAGIDLKGSLIQLRAQGMTPMMAMLEIIRDYMKKVGGEGAVKRFDAAAKSGDMDGVKALSESYGLGALFQDMQAMSFIRPAIADMEAFKRIKEGAMAAGGKDMLGDDFAKRMAGSQEQMKRFGILAQDIGLSIGNALLPPLVSIMEGLAPVIKGIGEWAQANPGLVKTIVGIGLALTAGKLAVLGMGWAVNFLVLSPLNRLRRALLTVGGRVLWFKGLWQSGAFVGFGARIGQVARLLAGRLVMGLRLAGQAVMWLGRAVLMNPIGLALTAAALLVYKFWGPIAGFFKGLWSGLKAGLAPIGASIQAAFAPVAPVLKPIGDLLAKVGGWFSGLLKPVEDTGGAAERFGVRVGQAVAGAVRLFLSLPGKLLALPGEMLRLGGEIVAGLINGIKQKLAAAGEAIKSVGASVRDTFKGMLGIRSPSRVFAEMGGNLSEGLSLGMTAKLGAVTKAAAGMAAAASVSVAGAAVPGVPDAAMPRPGVAAGGSAGMVVHYAPVLTIHATNSEAGAVRQEAEKALSMSLVEFEKMMRRYEADKQRRGVK</sequence>
<keyword evidence="3" id="KW-0472">Membrane</keyword>
<keyword evidence="3" id="KW-0812">Transmembrane</keyword>
<organism evidence="5 6">
    <name type="scientific">Gulbenkiania mobilis</name>
    <dbReference type="NCBI Taxonomy" id="397457"/>
    <lineage>
        <taxon>Bacteria</taxon>
        <taxon>Pseudomonadati</taxon>
        <taxon>Pseudomonadota</taxon>
        <taxon>Betaproteobacteria</taxon>
        <taxon>Neisseriales</taxon>
        <taxon>Chromobacteriaceae</taxon>
        <taxon>Gulbenkiania</taxon>
    </lineage>
</organism>
<dbReference type="EMBL" id="SMDA01000005">
    <property type="protein sequence ID" value="TCW31408.1"/>
    <property type="molecule type" value="Genomic_DNA"/>
</dbReference>
<keyword evidence="1" id="KW-1188">Viral release from host cell</keyword>
<name>A0ABY2CWG1_GULMO</name>
<dbReference type="PANTHER" id="PTHR37813">
    <property type="entry name" value="FELS-2 PROPHAGE PROTEIN"/>
    <property type="match status" value="1"/>
</dbReference>
<gene>
    <name evidence="5" type="ORF">EV669_105109</name>
</gene>
<accession>A0ABY2CWG1</accession>
<feature type="transmembrane region" description="Helical" evidence="3">
    <location>
        <begin position="570"/>
        <end position="591"/>
    </location>
</feature>
<dbReference type="NCBIfam" id="TIGR01760">
    <property type="entry name" value="tape_meas_TP901"/>
    <property type="match status" value="1"/>
</dbReference>
<dbReference type="Proteomes" id="UP000294801">
    <property type="component" value="Unassembled WGS sequence"/>
</dbReference>
<evidence type="ECO:0000313" key="5">
    <source>
        <dbReference type="EMBL" id="TCW31408.1"/>
    </source>
</evidence>
<keyword evidence="6" id="KW-1185">Reference proteome</keyword>
<evidence type="ECO:0000256" key="2">
    <source>
        <dbReference type="SAM" id="Coils"/>
    </source>
</evidence>
<reference evidence="5 6" key="1">
    <citation type="submission" date="2019-03" db="EMBL/GenBank/DDBJ databases">
        <title>Genomic Encyclopedia of Type Strains, Phase IV (KMG-IV): sequencing the most valuable type-strain genomes for metagenomic binning, comparative biology and taxonomic classification.</title>
        <authorList>
            <person name="Goeker M."/>
        </authorList>
    </citation>
    <scope>NUCLEOTIDE SEQUENCE [LARGE SCALE GENOMIC DNA]</scope>
    <source>
        <strain evidence="5 6">DSM 18507</strain>
    </source>
</reference>
<feature type="coiled-coil region" evidence="2">
    <location>
        <begin position="62"/>
        <end position="89"/>
    </location>
</feature>
<keyword evidence="2" id="KW-0175">Coiled coil</keyword>
<comment type="caution">
    <text evidence="5">The sequence shown here is derived from an EMBL/GenBank/DDBJ whole genome shotgun (WGS) entry which is preliminary data.</text>
</comment>
<dbReference type="RefSeq" id="WP_132098469.1">
    <property type="nucleotide sequence ID" value="NZ_SMDA01000005.1"/>
</dbReference>
<dbReference type="InterPro" id="IPR010090">
    <property type="entry name" value="Phage_tape_meas"/>
</dbReference>
<evidence type="ECO:0000313" key="6">
    <source>
        <dbReference type="Proteomes" id="UP000294801"/>
    </source>
</evidence>
<dbReference type="Pfam" id="PF10145">
    <property type="entry name" value="PhageMin_Tail"/>
    <property type="match status" value="1"/>
</dbReference>
<feature type="domain" description="Phage tail tape measure protein" evidence="4">
    <location>
        <begin position="157"/>
        <end position="348"/>
    </location>
</feature>
<proteinExistence type="predicted"/>
<evidence type="ECO:0000259" key="4">
    <source>
        <dbReference type="Pfam" id="PF10145"/>
    </source>
</evidence>
<protein>
    <submittedName>
        <fullName evidence="5">TP901 family phage tail tape measure protein</fullName>
    </submittedName>
</protein>